<evidence type="ECO:0000313" key="10">
    <source>
        <dbReference type="Proteomes" id="UP000887013"/>
    </source>
</evidence>
<dbReference type="GO" id="GO:0005975">
    <property type="term" value="P:carbohydrate metabolic process"/>
    <property type="evidence" value="ECO:0007669"/>
    <property type="project" value="InterPro"/>
</dbReference>
<feature type="domain" description="Alpha-D-phosphohexomutase alpha/beta/alpha" evidence="8">
    <location>
        <begin position="198"/>
        <end position="294"/>
    </location>
</feature>
<dbReference type="Pfam" id="PF02878">
    <property type="entry name" value="PGM_PMM_I"/>
    <property type="match status" value="1"/>
</dbReference>
<dbReference type="SUPFAM" id="SSF53738">
    <property type="entry name" value="Phosphoglucomutase, first 3 domains"/>
    <property type="match status" value="3"/>
</dbReference>
<keyword evidence="5" id="KW-0460">Magnesium</keyword>
<feature type="domain" description="Alpha-D-phosphohexomutase alpha/beta/alpha" evidence="7">
    <location>
        <begin position="33"/>
        <end position="142"/>
    </location>
</feature>
<evidence type="ECO:0000259" key="7">
    <source>
        <dbReference type="Pfam" id="PF02878"/>
    </source>
</evidence>
<dbReference type="EMBL" id="BMAW01097741">
    <property type="protein sequence ID" value="GFS81420.1"/>
    <property type="molecule type" value="Genomic_DNA"/>
</dbReference>
<dbReference type="GO" id="GO:0005829">
    <property type="term" value="C:cytosol"/>
    <property type="evidence" value="ECO:0007669"/>
    <property type="project" value="TreeGrafter"/>
</dbReference>
<keyword evidence="10" id="KW-1185">Reference proteome</keyword>
<evidence type="ECO:0000256" key="5">
    <source>
        <dbReference type="ARBA" id="ARBA00022842"/>
    </source>
</evidence>
<name>A0A8X6MWE1_NEPPI</name>
<protein>
    <recommendedName>
        <fullName evidence="3">phosphoglucomutase (alpha-D-glucose-1,6-bisphosphate-dependent)</fullName>
        <ecNumber evidence="3">5.4.2.2</ecNumber>
    </recommendedName>
</protein>
<gene>
    <name evidence="9" type="primary">Pgm5</name>
    <name evidence="9" type="ORF">NPIL_240971</name>
</gene>
<dbReference type="InterPro" id="IPR005845">
    <property type="entry name" value="A-D-PHexomutase_a/b/a-II"/>
</dbReference>
<dbReference type="Proteomes" id="UP000887013">
    <property type="component" value="Unassembled WGS sequence"/>
</dbReference>
<dbReference type="Pfam" id="PF02879">
    <property type="entry name" value="PGM_PMM_II"/>
    <property type="match status" value="1"/>
</dbReference>
<dbReference type="OrthoDB" id="6433951at2759"/>
<dbReference type="GO" id="GO:0046872">
    <property type="term" value="F:metal ion binding"/>
    <property type="evidence" value="ECO:0007669"/>
    <property type="project" value="UniProtKB-KW"/>
</dbReference>
<dbReference type="InterPro" id="IPR005841">
    <property type="entry name" value="Alpha-D-phosphohexomutase_SF"/>
</dbReference>
<comment type="caution">
    <text evidence="9">The sequence shown here is derived from an EMBL/GenBank/DDBJ whole genome shotgun (WGS) entry which is preliminary data.</text>
</comment>
<evidence type="ECO:0000313" key="9">
    <source>
        <dbReference type="EMBL" id="GFS81420.1"/>
    </source>
</evidence>
<organism evidence="9 10">
    <name type="scientific">Nephila pilipes</name>
    <name type="common">Giant wood spider</name>
    <name type="synonym">Nephila maculata</name>
    <dbReference type="NCBI Taxonomy" id="299642"/>
    <lineage>
        <taxon>Eukaryota</taxon>
        <taxon>Metazoa</taxon>
        <taxon>Ecdysozoa</taxon>
        <taxon>Arthropoda</taxon>
        <taxon>Chelicerata</taxon>
        <taxon>Arachnida</taxon>
        <taxon>Araneae</taxon>
        <taxon>Araneomorphae</taxon>
        <taxon>Entelegynae</taxon>
        <taxon>Araneoidea</taxon>
        <taxon>Nephilidae</taxon>
        <taxon>Nephila</taxon>
    </lineage>
</organism>
<dbReference type="PANTHER" id="PTHR22573">
    <property type="entry name" value="PHOSPHOHEXOMUTASE FAMILY MEMBER"/>
    <property type="match status" value="1"/>
</dbReference>
<dbReference type="InterPro" id="IPR005844">
    <property type="entry name" value="A-D-PHexomutase_a/b/a-I"/>
</dbReference>
<proteinExistence type="inferred from homology"/>
<dbReference type="GO" id="GO:0004614">
    <property type="term" value="F:phosphoglucomutase activity"/>
    <property type="evidence" value="ECO:0007669"/>
    <property type="project" value="UniProtKB-EC"/>
</dbReference>
<evidence type="ECO:0000256" key="2">
    <source>
        <dbReference type="ARBA" id="ARBA00010231"/>
    </source>
</evidence>
<dbReference type="Gene3D" id="3.40.120.10">
    <property type="entry name" value="Alpha-D-Glucose-1,6-Bisphosphate, subunit A, domain 3"/>
    <property type="match status" value="3"/>
</dbReference>
<comment type="catalytic activity">
    <reaction evidence="1">
        <text>alpha-D-glucose 1-phosphate = alpha-D-glucose 6-phosphate</text>
        <dbReference type="Rhea" id="RHEA:23536"/>
        <dbReference type="ChEBI" id="CHEBI:58225"/>
        <dbReference type="ChEBI" id="CHEBI:58601"/>
        <dbReference type="EC" id="5.4.2.2"/>
    </reaction>
</comment>
<evidence type="ECO:0000256" key="6">
    <source>
        <dbReference type="ARBA" id="ARBA00023235"/>
    </source>
</evidence>
<dbReference type="PANTHER" id="PTHR22573:SF2">
    <property type="entry name" value="PHOSPHOGLUCOMUTASE"/>
    <property type="match status" value="1"/>
</dbReference>
<accession>A0A8X6MWE1</accession>
<dbReference type="AlphaFoldDB" id="A0A8X6MWE1"/>
<keyword evidence="4" id="KW-0479">Metal-binding</keyword>
<evidence type="ECO:0000259" key="8">
    <source>
        <dbReference type="Pfam" id="PF02879"/>
    </source>
</evidence>
<evidence type="ECO:0000256" key="3">
    <source>
        <dbReference type="ARBA" id="ARBA00012728"/>
    </source>
</evidence>
<dbReference type="EC" id="5.4.2.2" evidence="3"/>
<comment type="similarity">
    <text evidence="2">Belongs to the phosphohexose mutase family.</text>
</comment>
<dbReference type="InterPro" id="IPR045244">
    <property type="entry name" value="PGM"/>
</dbReference>
<reference evidence="9" key="1">
    <citation type="submission" date="2020-08" db="EMBL/GenBank/DDBJ databases">
        <title>Multicomponent nature underlies the extraordinary mechanical properties of spider dragline silk.</title>
        <authorList>
            <person name="Kono N."/>
            <person name="Nakamura H."/>
            <person name="Mori M."/>
            <person name="Yoshida Y."/>
            <person name="Ohtoshi R."/>
            <person name="Malay A.D."/>
            <person name="Moran D.A.P."/>
            <person name="Tomita M."/>
            <person name="Numata K."/>
            <person name="Arakawa K."/>
        </authorList>
    </citation>
    <scope>NUCLEOTIDE SEQUENCE</scope>
</reference>
<sequence>MTRVKLLVKSIQTEKFPDHVMSNIFLRRNLDVFCSPHFVEHITQALIYSVGIRSSNVLLTSDGRHRSTEVMERAARVLSGNAVRRILVESRSSVSAATCLIRERRCHFALFFAGGHHGPKDFLGLKVISSSGIPMREEILRKANQLSRILESYQCCEDLCIDFGVEKSTEYWVSERPLTVEGVDSTPLYVEITSKMFDFSFLKEQLQGARKKIIIDCSNGVTCPLVTEVFVHRLGISQKRILNETPLEDFGGSPTDPNSVTCKSFLDLHNSKNCDFGAVISPDGSRCLIAGKDGLTVSGSDSLAIIADQSRCIPFFQENPLKMVISSVCTSKALDEVAKYSSLLCFRVLPGWNSFASAMLPPPNTSSLFGEECSAVGVSSYTLDFQKMTPTSLDSFMAYFRETYSLRFEKIKRGKFGDFRYLDPFGLDPSLQTKEAQRSRLPIVFNVHNYVYPYGFIRKSILRNDTHQVNSNFMYNSNNTEKL</sequence>
<evidence type="ECO:0000256" key="4">
    <source>
        <dbReference type="ARBA" id="ARBA00022723"/>
    </source>
</evidence>
<dbReference type="PRINTS" id="PR00509">
    <property type="entry name" value="PGMPMM"/>
</dbReference>
<keyword evidence="6" id="KW-0413">Isomerase</keyword>
<dbReference type="InterPro" id="IPR016055">
    <property type="entry name" value="A-D-PHexomutase_a/b/a-I/II/III"/>
</dbReference>
<evidence type="ECO:0000256" key="1">
    <source>
        <dbReference type="ARBA" id="ARBA00000443"/>
    </source>
</evidence>